<dbReference type="Pfam" id="PF03721">
    <property type="entry name" value="UDPG_MGDP_dh_N"/>
    <property type="match status" value="1"/>
</dbReference>
<dbReference type="InterPro" id="IPR028359">
    <property type="entry name" value="UDP_ManNAc/GlcNAc_DH"/>
</dbReference>
<name>A0AAW9K299_CARML</name>
<evidence type="ECO:0000313" key="6">
    <source>
        <dbReference type="EMBL" id="MDZ5757446.1"/>
    </source>
</evidence>
<dbReference type="Proteomes" id="UP001290462">
    <property type="component" value="Unassembled WGS sequence"/>
</dbReference>
<gene>
    <name evidence="6" type="ORF">RAK27_02085</name>
</gene>
<keyword evidence="2" id="KW-0560">Oxidoreductase</keyword>
<dbReference type="SUPFAM" id="SSF52413">
    <property type="entry name" value="UDP-glucose/GDP-mannose dehydrogenase C-terminal domain"/>
    <property type="match status" value="1"/>
</dbReference>
<dbReference type="InterPro" id="IPR014026">
    <property type="entry name" value="UDP-Glc/GDP-Man_DH_dimer"/>
</dbReference>
<dbReference type="GO" id="GO:0000271">
    <property type="term" value="P:polysaccharide biosynthetic process"/>
    <property type="evidence" value="ECO:0007669"/>
    <property type="project" value="InterPro"/>
</dbReference>
<dbReference type="PIRSF" id="PIRSF000124">
    <property type="entry name" value="UDPglc_GDPman_dh"/>
    <property type="match status" value="1"/>
</dbReference>
<dbReference type="GO" id="GO:0016616">
    <property type="term" value="F:oxidoreductase activity, acting on the CH-OH group of donors, NAD or NADP as acceptor"/>
    <property type="evidence" value="ECO:0007669"/>
    <property type="project" value="InterPro"/>
</dbReference>
<dbReference type="Pfam" id="PF00984">
    <property type="entry name" value="UDPG_MGDP_dh"/>
    <property type="match status" value="1"/>
</dbReference>
<dbReference type="EMBL" id="JAVBVO010000001">
    <property type="protein sequence ID" value="MDZ5757446.1"/>
    <property type="molecule type" value="Genomic_DNA"/>
</dbReference>
<evidence type="ECO:0000256" key="2">
    <source>
        <dbReference type="ARBA" id="ARBA00023002"/>
    </source>
</evidence>
<accession>A0AAW9K299</accession>
<dbReference type="PANTHER" id="PTHR43491:SF2">
    <property type="entry name" value="UDP-N-ACETYL-D-MANNOSAMINE DEHYDROGENASE"/>
    <property type="match status" value="1"/>
</dbReference>
<dbReference type="SUPFAM" id="SSF51735">
    <property type="entry name" value="NAD(P)-binding Rossmann-fold domains"/>
    <property type="match status" value="1"/>
</dbReference>
<dbReference type="Gene3D" id="3.40.50.720">
    <property type="entry name" value="NAD(P)-binding Rossmann-like Domain"/>
    <property type="match status" value="2"/>
</dbReference>
<dbReference type="InterPro" id="IPR017476">
    <property type="entry name" value="UDP-Glc/GDP-Man"/>
</dbReference>
<dbReference type="SUPFAM" id="SSF48179">
    <property type="entry name" value="6-phosphogluconate dehydrogenase C-terminal domain-like"/>
    <property type="match status" value="1"/>
</dbReference>
<dbReference type="NCBIfam" id="TIGR03026">
    <property type="entry name" value="NDP-sugDHase"/>
    <property type="match status" value="1"/>
</dbReference>
<proteinExistence type="inferred from homology"/>
<evidence type="ECO:0000313" key="7">
    <source>
        <dbReference type="Proteomes" id="UP001290462"/>
    </source>
</evidence>
<evidence type="ECO:0000256" key="1">
    <source>
        <dbReference type="ARBA" id="ARBA00006601"/>
    </source>
</evidence>
<feature type="domain" description="UDP-glucose/GDP-mannose dehydrogenase C-terminal" evidence="5">
    <location>
        <begin position="308"/>
        <end position="399"/>
    </location>
</feature>
<dbReference type="SMART" id="SM00984">
    <property type="entry name" value="UDPG_MGDP_dh_C"/>
    <property type="match status" value="1"/>
</dbReference>
<dbReference type="Pfam" id="PF03720">
    <property type="entry name" value="UDPG_MGDP_dh_C"/>
    <property type="match status" value="1"/>
</dbReference>
<dbReference type="GO" id="GO:0016628">
    <property type="term" value="F:oxidoreductase activity, acting on the CH-CH group of donors, NAD or NADP as acceptor"/>
    <property type="evidence" value="ECO:0007669"/>
    <property type="project" value="InterPro"/>
</dbReference>
<dbReference type="InterPro" id="IPR008927">
    <property type="entry name" value="6-PGluconate_DH-like_C_sf"/>
</dbReference>
<dbReference type="PIRSF" id="PIRSF500136">
    <property type="entry name" value="UDP_ManNAc_DH"/>
    <property type="match status" value="1"/>
</dbReference>
<reference evidence="6" key="1">
    <citation type="submission" date="2023-08" db="EMBL/GenBank/DDBJ databases">
        <title>Genomic characterization of piscicolin 126 produced by Carnobacterium maltaromaticum CM22 strain isolated from salmon (Salmo salar).</title>
        <authorList>
            <person name="Gonzalez-Gragera E."/>
            <person name="Garcia-Lopez J.D."/>
            <person name="Teso-Perez C."/>
            <person name="Gimenez-Hernandez I."/>
            <person name="Peralta-Sanchez J.M."/>
            <person name="Valdivia E."/>
            <person name="Montalban-Lopez M."/>
            <person name="Martin-Platero A.M."/>
            <person name="Banos A."/>
            <person name="Martinez-Bueno M."/>
        </authorList>
    </citation>
    <scope>NUCLEOTIDE SEQUENCE</scope>
    <source>
        <strain evidence="6">CM22</strain>
    </source>
</reference>
<dbReference type="RefSeq" id="WP_322808377.1">
    <property type="nucleotide sequence ID" value="NZ_JAVBVO010000001.1"/>
</dbReference>
<organism evidence="6 7">
    <name type="scientific">Carnobacterium maltaromaticum</name>
    <name type="common">Carnobacterium piscicola</name>
    <dbReference type="NCBI Taxonomy" id="2751"/>
    <lineage>
        <taxon>Bacteria</taxon>
        <taxon>Bacillati</taxon>
        <taxon>Bacillota</taxon>
        <taxon>Bacilli</taxon>
        <taxon>Lactobacillales</taxon>
        <taxon>Carnobacteriaceae</taxon>
        <taxon>Carnobacterium</taxon>
    </lineage>
</organism>
<evidence type="ECO:0000259" key="5">
    <source>
        <dbReference type="SMART" id="SM00984"/>
    </source>
</evidence>
<evidence type="ECO:0000256" key="3">
    <source>
        <dbReference type="ARBA" id="ARBA00023027"/>
    </source>
</evidence>
<keyword evidence="3" id="KW-0520">NAD</keyword>
<dbReference type="InterPro" id="IPR036220">
    <property type="entry name" value="UDP-Glc/GDP-Man_DH_C_sf"/>
</dbReference>
<dbReference type="InterPro" id="IPR036291">
    <property type="entry name" value="NAD(P)-bd_dom_sf"/>
</dbReference>
<evidence type="ECO:0000256" key="4">
    <source>
        <dbReference type="PIRNR" id="PIRNR000124"/>
    </source>
</evidence>
<dbReference type="PANTHER" id="PTHR43491">
    <property type="entry name" value="UDP-N-ACETYL-D-MANNOSAMINE DEHYDROGENASE"/>
    <property type="match status" value="1"/>
</dbReference>
<dbReference type="InterPro" id="IPR014027">
    <property type="entry name" value="UDP-Glc/GDP-Man_DH_C"/>
</dbReference>
<dbReference type="InterPro" id="IPR001732">
    <property type="entry name" value="UDP-Glc/GDP-Man_DH_N"/>
</dbReference>
<sequence length="420" mass="45921">MKIITIGLGYIGLPTAVILSQHSHEVVGVDINSSIVHSLNEGLLTIEEPGLDQHFQKSLSSKQFKAQLDPEAGDVFIIAVPTPNHKDALRSCDLSYVEAAVVSCLPYLKKGNVVIVESTIAPRSMSSTIAPLIEAEGFKIGEDIFLGHCPERVLPGNMMFELKHNPRIIGGMTPSCTKKISELYATFVEGELIQTEAEVAELSKLMENTYRDVNIALANELVKIGNHLNIDALKVIQMANKHPRVNLHMPGPGVGGHCLAVDPYFVAAEAPEQSPLIQTARGINESMPHHVVEKIEELMFGAPTLKIAILGLAYKGNIDDARESPALVVIDGLREKGFELAIHDQHVEYASKTVTIREATKNSSLVVVLTDHLEYKDLGNQTFDMARELIFDTKTIVSNYSATAEYLTLGTTINQKQTVQ</sequence>
<protein>
    <submittedName>
        <fullName evidence="6">Nucleotide sugar dehydrogenase</fullName>
    </submittedName>
</protein>
<dbReference type="AlphaFoldDB" id="A0AAW9K299"/>
<comment type="similarity">
    <text evidence="1 4">Belongs to the UDP-glucose/GDP-mannose dehydrogenase family.</text>
</comment>
<dbReference type="GO" id="GO:0051287">
    <property type="term" value="F:NAD binding"/>
    <property type="evidence" value="ECO:0007669"/>
    <property type="project" value="InterPro"/>
</dbReference>
<comment type="caution">
    <text evidence="6">The sequence shown here is derived from an EMBL/GenBank/DDBJ whole genome shotgun (WGS) entry which is preliminary data.</text>
</comment>